<feature type="domain" description="Clp R" evidence="2">
    <location>
        <begin position="2"/>
        <end position="144"/>
    </location>
</feature>
<dbReference type="OrthoDB" id="3628183at2"/>
<dbReference type="PROSITE" id="PS51903">
    <property type="entry name" value="CLP_R"/>
    <property type="match status" value="1"/>
</dbReference>
<dbReference type="InterPro" id="IPR036628">
    <property type="entry name" value="Clp_N_dom_sf"/>
</dbReference>
<evidence type="ECO:0000313" key="4">
    <source>
        <dbReference type="Proteomes" id="UP000190797"/>
    </source>
</evidence>
<dbReference type="AlphaFoldDB" id="A0A1V0ACU4"/>
<accession>A0A1V0ACU4</accession>
<keyword evidence="4" id="KW-1185">Reference proteome</keyword>
<dbReference type="PANTHER" id="PTHR47016">
    <property type="entry name" value="ATP-DEPENDENT CLP PROTEASE ATP-BINDING SUBUNIT CLPT1, CHLOROPLASTIC"/>
    <property type="match status" value="1"/>
</dbReference>
<organism evidence="3 4">
    <name type="scientific">[Actinomadura] parvosata subsp. kistnae</name>
    <dbReference type="NCBI Taxonomy" id="1909395"/>
    <lineage>
        <taxon>Bacteria</taxon>
        <taxon>Bacillati</taxon>
        <taxon>Actinomycetota</taxon>
        <taxon>Actinomycetes</taxon>
        <taxon>Streptosporangiales</taxon>
        <taxon>Streptosporangiaceae</taxon>
        <taxon>Nonomuraea</taxon>
    </lineage>
</organism>
<evidence type="ECO:0000259" key="2">
    <source>
        <dbReference type="PROSITE" id="PS51903"/>
    </source>
</evidence>
<dbReference type="EMBL" id="CP017717">
    <property type="protein sequence ID" value="AQZ68041.1"/>
    <property type="molecule type" value="Genomic_DNA"/>
</dbReference>
<dbReference type="KEGG" id="noa:BKM31_47175"/>
<dbReference type="RefSeq" id="WP_080044357.1">
    <property type="nucleotide sequence ID" value="NZ_CP017717.1"/>
</dbReference>
<dbReference type="PANTHER" id="PTHR47016:SF5">
    <property type="entry name" value="CLP DOMAIN SUPERFAMILY PROTEIN"/>
    <property type="match status" value="1"/>
</dbReference>
<dbReference type="SUPFAM" id="SSF81923">
    <property type="entry name" value="Double Clp-N motif"/>
    <property type="match status" value="1"/>
</dbReference>
<keyword evidence="1" id="KW-0677">Repeat</keyword>
<dbReference type="STRING" id="1909395.BKM31_47175"/>
<dbReference type="Proteomes" id="UP000190797">
    <property type="component" value="Chromosome"/>
</dbReference>
<sequence length="152" mass="16135">MFERFTDRARRVIVLSQEEAKALHHHHIGTEHLLLGMLREGEAVAAQALESFGIGLDDARRQVVELVGQGGAPASGHLPFTAGATQALQRAGRESQDRGLDHIGTEHLLLGLVLEGEGAGAEALVKLGADLGRVAEVVNEIVARYQSAPPSP</sequence>
<dbReference type="Gene3D" id="1.10.1780.10">
    <property type="entry name" value="Clp, N-terminal domain"/>
    <property type="match status" value="1"/>
</dbReference>
<name>A0A1V0ACU4_9ACTN</name>
<protein>
    <recommendedName>
        <fullName evidence="2">Clp R domain-containing protein</fullName>
    </recommendedName>
</protein>
<dbReference type="InterPro" id="IPR044217">
    <property type="entry name" value="CLPT1/2"/>
</dbReference>
<proteinExistence type="predicted"/>
<evidence type="ECO:0000256" key="1">
    <source>
        <dbReference type="PROSITE-ProRule" id="PRU01251"/>
    </source>
</evidence>
<gene>
    <name evidence="3" type="ORF">BKM31_47175</name>
</gene>
<evidence type="ECO:0000313" key="3">
    <source>
        <dbReference type="EMBL" id="AQZ68041.1"/>
    </source>
</evidence>
<dbReference type="Pfam" id="PF02861">
    <property type="entry name" value="Clp_N"/>
    <property type="match status" value="1"/>
</dbReference>
<dbReference type="InterPro" id="IPR004176">
    <property type="entry name" value="Clp_R_N"/>
</dbReference>
<reference evidence="4" key="1">
    <citation type="journal article" date="2017" name="Med. Chem. Commun.">
        <title>Nonomuraea sp. ATCC 55076 harbours the largest actinomycete chromosome to date and the kistamicin biosynthetic gene cluster.</title>
        <authorList>
            <person name="Nazari B."/>
            <person name="Forneris C.C."/>
            <person name="Gibson M.I."/>
            <person name="Moon K."/>
            <person name="Schramma K.R."/>
            <person name="Seyedsayamdost M.R."/>
        </authorList>
    </citation>
    <scope>NUCLEOTIDE SEQUENCE [LARGE SCALE GENOMIC DNA]</scope>
    <source>
        <strain evidence="4">ATCC 55076</strain>
    </source>
</reference>